<feature type="compositionally biased region" description="Basic and acidic residues" evidence="3">
    <location>
        <begin position="1561"/>
        <end position="1580"/>
    </location>
</feature>
<keyword evidence="2" id="KW-0175">Coiled coil</keyword>
<dbReference type="GO" id="GO:0015031">
    <property type="term" value="P:protein transport"/>
    <property type="evidence" value="ECO:0007669"/>
    <property type="project" value="UniProtKB-KW"/>
</dbReference>
<feature type="region of interest" description="Disordered" evidence="3">
    <location>
        <begin position="1561"/>
        <end position="1612"/>
    </location>
</feature>
<keyword evidence="1" id="KW-0812">Transmembrane</keyword>
<comment type="similarity">
    <text evidence="1">Belongs to the TIC214 family.</text>
</comment>
<sequence length="1891" mass="226239">MILKFFLLGNPLSLCMKIINSVVIVGLYYGFMTTFSIGPSYLFLLRAWVMEEGTEKQISATTGFIMGQLMMFISIYYAPLHLALGKPHTITVLVLPYLLFHFFWNNKKHFLDYGSTTRNSIRNFNIQCIFLNNFIFQLFNHFILPSSTLARLVNIYLFRCNNKMLFVTSSFIGWLIGHIFFIKWVELVLFWIRQNHSIQSNKYLLLELRDSLARIFSILLFITCVYYLGRMPLPIITKKLKETSATEKNEENEEESNIEITSEPKERFSSADLSSSCLVSFGSEEKEDPHKINETNKIPVNGKEKTKDEFHFNFKETCYKDSPIYEDSYLNRYQEQEFFELETFEKPLVTFLFDCKRWNRPFRYIKNDRFENAVRNEMSQYFFYTCPSDGKQRISFTYPPSLSTFSEMIERKISLYTTEKLSHEDNYWVYTNEQKKHTLSNELINRIKTLEKKIGSLVPDVLEKRIRLCNDENEKECLPKMYDPFLNGPYRGKITKLYSRSIRDDLITSTDAEESIAIVWINKIHSLLPNDSPKKEFKYQKNLFDGEFLSTNIGHSLTSIGEVPLESPPSLNLKKLSLLAEEKRIDSEKQAKCLQLIFDVVTTDHNDQTIRNQNNKFFFPEIEEIRKEVPRWSYKLTDDLEEQEEENEEESTEDHEIRSRKAKRVVIYTDKDETTDDTISNTSDSDQADEVSLIRYSQQSDFRRDLIKGSMRAQRRKTVTWEMFQTNVHSPLFLDQMDKTSFFYFDISEMMNLVFRDWVDREWEFRNFDSEEEEETKEREKKNKEKQEENERITISEIWDNIIFAQTIRGSMLVTQSILRKYIVLPSLIIAKNVGRMLLFQFPEWYEDLKDWNREMHVKCTYNGVQLSETEFPKDWLTDGIQIKILFPFRLKPWRKSKVRSHHRDTMKKKGKKDNFCFLTVWGREAELPFGSSREQPSFFEPILKELKKKIRKVEKTFFLSLVLRVSKKTRKWFLKISKEKTRWVNKTTLVIKRIMKELEKINPIFLFGLGKVKVYESDENRKDSIISNKITDKLTIRIQSTNWTKRSLIEKKIKDLADRTTTIRNQIEQITKDKKKIILTPDISISPNQTNCADKNSALQKHIWQIFKRKSTRLIRKLYYFLKYFIEKIYSDILLCTINILRTNTQLFLESTKKTINKFFYHDETNQKGIDQTNKNTIHFISTMKKSLSNINNKNSNIYCDLSSLSQAYVFYTLSQVQVNNKYYLKSVLQYHGIHLFLKDRIKDCCGTRGLFDSKPKHKKVYKSGMNKWKNWLKNHYQYNLSQTQWSRLVPQKWRNKVNQRCTTQKKDSIILDSYKKNQLIHYVKQNYYEKEKFKKNYKYDLLAHKYMNYEDGRDSYIYASPLQVNRDQKFPYNFNTQKTQKPESFYVLVDIDISDYLGEESSLYGEKNLDRKYFDCRILRFCFRKNIDIDTWTNMHIGTKKKKNTKAGTNNSQKIYKNIYPLTIHQKTKPSNKRKKLFDWMGMNKERLYRPISNLESRFFPEFGLLYDAYKLKPWIMPIQFLLLNIHRNQNISQNKNINGNQKKDLNLRSNKKEYLELENHNQQEKKQKQKLKQRDLGSDTQQDTQKQKKKEDIEKNYTKSTIKKRRKKKQFKSEKEAKLDLFLKKYFLFQLRWDDSLNQKMINNIKVYCLLLRLINLKEIAISSIKRREMGLDVMLIQKDLSLTELITKGMFIIEPVRLSKKWDEEFIIYQTIGISLINKSKQQTETDIRSETDRRYIKEKYLDESPFEKSISQHSTMLVDEDKNNYDLFVPENILSTRRRRELRILICFNSWKGNVVDVDRNLIFFNEKNTIRNCGQFLKKDKHFNTNANKNKLIKFKLFLWPNYRLEDLACMNRYWFDTNNGSRFSMSRIRMYPQYDSELIDSIFK</sequence>
<keyword evidence="1 4" id="KW-0150">Chloroplast</keyword>
<dbReference type="EMBL" id="MN046881">
    <property type="protein sequence ID" value="QHN54079.1"/>
    <property type="molecule type" value="Genomic_DNA"/>
</dbReference>
<comment type="subcellular location">
    <subcellularLocation>
        <location evidence="1">Plastid</location>
        <location evidence="1">Chloroplast inner membrane</location>
    </subcellularLocation>
</comment>
<gene>
    <name evidence="4" type="primary">ycf1</name>
    <name evidence="1" type="synonym">TIC214</name>
</gene>
<feature type="transmembrane region" description="Helical" evidence="1">
    <location>
        <begin position="57"/>
        <end position="78"/>
    </location>
</feature>
<keyword evidence="1" id="KW-1001">Plastid inner membrane</keyword>
<evidence type="ECO:0000256" key="3">
    <source>
        <dbReference type="SAM" id="MobiDB-lite"/>
    </source>
</evidence>
<dbReference type="InterPro" id="IPR008896">
    <property type="entry name" value="TIC214"/>
</dbReference>
<feature type="transmembrane region" description="Helical" evidence="1">
    <location>
        <begin position="18"/>
        <end position="45"/>
    </location>
</feature>
<keyword evidence="1 4" id="KW-0934">Plastid</keyword>
<dbReference type="PANTHER" id="PTHR33163">
    <property type="entry name" value="PROTEIN TIC 214-RELATED"/>
    <property type="match status" value="1"/>
</dbReference>
<accession>A0A6B9TWC6</accession>
<comment type="subunit">
    <text evidence="1">Part of the Tic complex.</text>
</comment>
<feature type="transmembrane region" description="Helical" evidence="1">
    <location>
        <begin position="124"/>
        <end position="144"/>
    </location>
</feature>
<organism evidence="4">
    <name type="scientific">Aglaonema costatum</name>
    <dbReference type="NCBI Taxonomy" id="2544929"/>
    <lineage>
        <taxon>Eukaryota</taxon>
        <taxon>Viridiplantae</taxon>
        <taxon>Streptophyta</taxon>
        <taxon>Embryophyta</taxon>
        <taxon>Tracheophyta</taxon>
        <taxon>Spermatophyta</taxon>
        <taxon>Magnoliopsida</taxon>
        <taxon>Liliopsida</taxon>
        <taxon>Araceae</taxon>
        <taxon>Philodendroideae</taxon>
        <taxon>Aglaonemateae</taxon>
        <taxon>Aglaonema</taxon>
    </lineage>
</organism>
<evidence type="ECO:0000313" key="4">
    <source>
        <dbReference type="EMBL" id="QHN54079.1"/>
    </source>
</evidence>
<proteinExistence type="inferred from homology"/>
<evidence type="ECO:0000256" key="2">
    <source>
        <dbReference type="SAM" id="Coils"/>
    </source>
</evidence>
<keyword evidence="1" id="KW-0813">Transport</keyword>
<dbReference type="Pfam" id="PF05758">
    <property type="entry name" value="Ycf1"/>
    <property type="match status" value="1"/>
</dbReference>
<dbReference type="PANTHER" id="PTHR33163:SF40">
    <property type="entry name" value="PROTEIN TIC 214"/>
    <property type="match status" value="1"/>
</dbReference>
<feature type="coiled-coil region" evidence="2">
    <location>
        <begin position="633"/>
        <end position="660"/>
    </location>
</feature>
<protein>
    <recommendedName>
        <fullName evidence="1">Protein TIC 214</fullName>
    </recommendedName>
    <alternativeName>
        <fullName evidence="1">Translocon at the inner envelope membrane of chloroplasts 214</fullName>
    </alternativeName>
</protein>
<feature type="transmembrane region" description="Helical" evidence="1">
    <location>
        <begin position="84"/>
        <end position="104"/>
    </location>
</feature>
<keyword evidence="1" id="KW-0653">Protein transport</keyword>
<feature type="transmembrane region" description="Helical" evidence="1">
    <location>
        <begin position="212"/>
        <end position="229"/>
    </location>
</feature>
<feature type="transmembrane region" description="Helical" evidence="1">
    <location>
        <begin position="164"/>
        <end position="192"/>
    </location>
</feature>
<keyword evidence="1" id="KW-0472">Membrane</keyword>
<name>A0A6B9TWC6_9ARAE</name>
<keyword evidence="1" id="KW-1133">Transmembrane helix</keyword>
<reference evidence="4" key="1">
    <citation type="journal article" date="2020" name="Genomics">
        <title>Evolutionary dynamics of chloroplast genomes in subfamily Aroideae (Araceae).</title>
        <authorList>
            <person name="Henriquez C.L."/>
            <person name="Abdullah"/>
            <person name="Ahmed I."/>
            <person name="Carlsen M.M."/>
            <person name="Zuluaga A."/>
            <person name="Croat T.B."/>
            <person name="McKain M.R."/>
        </authorList>
    </citation>
    <scope>NUCLEOTIDE SEQUENCE</scope>
</reference>
<dbReference type="GO" id="GO:0009706">
    <property type="term" value="C:chloroplast inner membrane"/>
    <property type="evidence" value="ECO:0007669"/>
    <property type="project" value="UniProtKB-SubCell"/>
</dbReference>
<evidence type="ECO:0000256" key="1">
    <source>
        <dbReference type="RuleBase" id="RU364085"/>
    </source>
</evidence>
<feature type="region of interest" description="Disordered" evidence="3">
    <location>
        <begin position="244"/>
        <end position="271"/>
    </location>
</feature>
<feature type="compositionally biased region" description="Basic and acidic residues" evidence="3">
    <location>
        <begin position="1588"/>
        <end position="1600"/>
    </location>
</feature>
<geneLocation type="chloroplast" evidence="4"/>
<comment type="function">
    <text evidence="1">Involved in protein precursor import into chloroplasts. May be part of an intermediate translocation complex acting as a protein-conducting channel at the inner envelope.</text>
</comment>